<feature type="domain" description="IclR-ED" evidence="4">
    <location>
        <begin position="71"/>
        <end position="258"/>
    </location>
</feature>
<dbReference type="PANTHER" id="PTHR30136">
    <property type="entry name" value="HELIX-TURN-HELIX TRANSCRIPTIONAL REGULATOR, ICLR FAMILY"/>
    <property type="match status" value="1"/>
</dbReference>
<protein>
    <submittedName>
        <fullName evidence="5">IclR family transcriptional regulator</fullName>
    </submittedName>
</protein>
<evidence type="ECO:0000259" key="4">
    <source>
        <dbReference type="PROSITE" id="PS51078"/>
    </source>
</evidence>
<comment type="caution">
    <text evidence="5">The sequence shown here is derived from an EMBL/GenBank/DDBJ whole genome shotgun (WGS) entry which is preliminary data.</text>
</comment>
<dbReference type="InterPro" id="IPR005471">
    <property type="entry name" value="Tscrpt_reg_IclR_N"/>
</dbReference>
<evidence type="ECO:0000256" key="2">
    <source>
        <dbReference type="SAM" id="MobiDB-lite"/>
    </source>
</evidence>
<evidence type="ECO:0000256" key="1">
    <source>
        <dbReference type="ARBA" id="ARBA00023125"/>
    </source>
</evidence>
<dbReference type="Pfam" id="PF01614">
    <property type="entry name" value="IclR_C"/>
    <property type="match status" value="1"/>
</dbReference>
<evidence type="ECO:0000313" key="6">
    <source>
        <dbReference type="Proteomes" id="UP001601992"/>
    </source>
</evidence>
<sequence length="278" mass="30136">MAMLQLEETPTAMIDRVASLLESFVGERPLTLAEIARRSHVPRSSAHRILQRLVELGWVQRKQFKYTLGVRMFELGAQFPRRHNVHRAAVPVMADLHRRSGLTVHLSMLVGAEIMHLDRVGIWPTAGGQWSAGARQPVATTAAGRAMLATLPPDQWAELDFEDAPTCYSIRSRNQLARDLDRVRDRGGVAVDSQGTALGVTVVAAPIPTADADADEHFALSLCGPTQTLGLEAAIVEVRKAATTTWRAAAGVPPLRPRPVAATGHGSRANMPHAHSGR</sequence>
<dbReference type="InterPro" id="IPR050707">
    <property type="entry name" value="HTH_MetabolicPath_Reg"/>
</dbReference>
<dbReference type="RefSeq" id="WP_218008735.1">
    <property type="nucleotide sequence ID" value="NZ_JBIAQY010000001.1"/>
</dbReference>
<dbReference type="Proteomes" id="UP001601992">
    <property type="component" value="Unassembled WGS sequence"/>
</dbReference>
<dbReference type="SMART" id="SM00346">
    <property type="entry name" value="HTH_ICLR"/>
    <property type="match status" value="1"/>
</dbReference>
<accession>A0ABW6RUC4</accession>
<feature type="domain" description="HTH iclR-type" evidence="3">
    <location>
        <begin position="11"/>
        <end position="70"/>
    </location>
</feature>
<keyword evidence="6" id="KW-1185">Reference proteome</keyword>
<keyword evidence="1" id="KW-0238">DNA-binding</keyword>
<proteinExistence type="predicted"/>
<dbReference type="PANTHER" id="PTHR30136:SF24">
    <property type="entry name" value="HTH-TYPE TRANSCRIPTIONAL REPRESSOR ALLR"/>
    <property type="match status" value="1"/>
</dbReference>
<gene>
    <name evidence="5" type="ORF">ACFYXQ_02335</name>
</gene>
<reference evidence="5 6" key="1">
    <citation type="submission" date="2024-10" db="EMBL/GenBank/DDBJ databases">
        <title>The Natural Products Discovery Center: Release of the First 8490 Sequenced Strains for Exploring Actinobacteria Biosynthetic Diversity.</title>
        <authorList>
            <person name="Kalkreuter E."/>
            <person name="Kautsar S.A."/>
            <person name="Yang D."/>
            <person name="Bader C.D."/>
            <person name="Teijaro C.N."/>
            <person name="Fluegel L."/>
            <person name="Davis C.M."/>
            <person name="Simpson J.R."/>
            <person name="Lauterbach L."/>
            <person name="Steele A.D."/>
            <person name="Gui C."/>
            <person name="Meng S."/>
            <person name="Li G."/>
            <person name="Viehrig K."/>
            <person name="Ye F."/>
            <person name="Su P."/>
            <person name="Kiefer A.F."/>
            <person name="Nichols A."/>
            <person name="Cepeda A.J."/>
            <person name="Yan W."/>
            <person name="Fan B."/>
            <person name="Jiang Y."/>
            <person name="Adhikari A."/>
            <person name="Zheng C.-J."/>
            <person name="Schuster L."/>
            <person name="Cowan T.M."/>
            <person name="Smanski M.J."/>
            <person name="Chevrette M.G."/>
            <person name="De Carvalho L.P.S."/>
            <person name="Shen B."/>
        </authorList>
    </citation>
    <scope>NUCLEOTIDE SEQUENCE [LARGE SCALE GENOMIC DNA]</scope>
    <source>
        <strain evidence="5 6">NPDC002593</strain>
    </source>
</reference>
<name>A0ABW6RUC4_9NOCA</name>
<evidence type="ECO:0000313" key="5">
    <source>
        <dbReference type="EMBL" id="MFF3566599.1"/>
    </source>
</evidence>
<dbReference type="Pfam" id="PF09339">
    <property type="entry name" value="HTH_IclR"/>
    <property type="match status" value="1"/>
</dbReference>
<feature type="region of interest" description="Disordered" evidence="2">
    <location>
        <begin position="252"/>
        <end position="278"/>
    </location>
</feature>
<dbReference type="InterPro" id="IPR014757">
    <property type="entry name" value="Tscrpt_reg_IclR_C"/>
</dbReference>
<dbReference type="EMBL" id="JBIAQY010000001">
    <property type="protein sequence ID" value="MFF3566599.1"/>
    <property type="molecule type" value="Genomic_DNA"/>
</dbReference>
<dbReference type="PROSITE" id="PS51077">
    <property type="entry name" value="HTH_ICLR"/>
    <property type="match status" value="1"/>
</dbReference>
<evidence type="ECO:0000259" key="3">
    <source>
        <dbReference type="PROSITE" id="PS51077"/>
    </source>
</evidence>
<dbReference type="PROSITE" id="PS51078">
    <property type="entry name" value="ICLR_ED"/>
    <property type="match status" value="1"/>
</dbReference>
<organism evidence="5 6">
    <name type="scientific">Nocardia jiangxiensis</name>
    <dbReference type="NCBI Taxonomy" id="282685"/>
    <lineage>
        <taxon>Bacteria</taxon>
        <taxon>Bacillati</taxon>
        <taxon>Actinomycetota</taxon>
        <taxon>Actinomycetes</taxon>
        <taxon>Mycobacteriales</taxon>
        <taxon>Nocardiaceae</taxon>
        <taxon>Nocardia</taxon>
    </lineage>
</organism>